<gene>
    <name evidence="1" type="ORF">Selli1_09260</name>
    <name evidence="2" type="ORF">Selli2_29640</name>
</gene>
<dbReference type="AlphaFoldDB" id="A0A9W6C6S8"/>
<reference evidence="2" key="4">
    <citation type="submission" date="2022-11" db="EMBL/GenBank/DDBJ databases">
        <title>Draft genome sequence of Sellimonas catena strain 18CBH55.</title>
        <authorList>
            <person name="Hisatomi A."/>
            <person name="Ohkuma M."/>
            <person name="Sakamoto M."/>
        </authorList>
    </citation>
    <scope>NUCLEOTIDE SEQUENCE</scope>
    <source>
        <strain evidence="2">18CBH55</strain>
    </source>
</reference>
<accession>A0A9W6C6S8</accession>
<sequence length="256" mass="30308">MQAGPEKRMISMFNEAMELSGRFRKNTYEPAFREFFRRRSTDLEELLSEIRGTEEKSQEELIARAGKSVPDYVDEKLEEIAGKRKRENQVMDYNLALVTFFIPLLLHSREPELEAVADQTIKNWNQLENVTMKIGKSTFEEINGGFRNRLCYVTTAVCRSLDKPDGCYELKTLRDYRDRYLASSPGGRETIREYYNIAPTIVKRIERQKNADEIYRKIWKEYLERCIGLIETGKMEECREVYTKMVHELEREYLFS</sequence>
<comment type="caution">
    <text evidence="1">The sequence shown here is derived from an EMBL/GenBank/DDBJ whole genome shotgun (WGS) entry which is preliminary data.</text>
</comment>
<evidence type="ECO:0000313" key="3">
    <source>
        <dbReference type="Proteomes" id="UP001145145"/>
    </source>
</evidence>
<proteinExistence type="predicted"/>
<reference evidence="1" key="2">
    <citation type="submission" date="2022-11" db="EMBL/GenBank/DDBJ databases">
        <title>Draft genome sequence of Sellimonas catena strain 12EGH17.</title>
        <authorList>
            <person name="Hisatomi A."/>
            <person name="Ohkuma M."/>
            <person name="Sakamoto M."/>
        </authorList>
    </citation>
    <scope>NUCLEOTIDE SEQUENCE</scope>
    <source>
        <strain evidence="1">12EGH17</strain>
    </source>
</reference>
<evidence type="ECO:0000313" key="2">
    <source>
        <dbReference type="EMBL" id="GLG91537.1"/>
    </source>
</evidence>
<reference evidence="2" key="3">
    <citation type="submission" date="2022-11" db="EMBL/GenBank/DDBJ databases">
        <title>Draft genome sequence of Sellimonas catena strain 18CBH55.</title>
        <authorList>
            <person name="Atsushi H."/>
            <person name="Moriya O."/>
            <person name="Mitsuo S."/>
        </authorList>
    </citation>
    <scope>NUCLEOTIDE SEQUENCE</scope>
    <source>
        <strain evidence="2">18CBH55</strain>
    </source>
</reference>
<organism evidence="1 3">
    <name type="scientific">Sellimonas catena</name>
    <dbReference type="NCBI Taxonomy" id="2994035"/>
    <lineage>
        <taxon>Bacteria</taxon>
        <taxon>Bacillati</taxon>
        <taxon>Bacillota</taxon>
        <taxon>Clostridia</taxon>
        <taxon>Lachnospirales</taxon>
        <taxon>Lachnospiraceae</taxon>
        <taxon>Sellimonas</taxon>
    </lineage>
</organism>
<dbReference type="InterPro" id="IPR049886">
    <property type="entry name" value="CFI_box_CTERM_dom"/>
</dbReference>
<name>A0A9W6C6S8_9FIRM</name>
<evidence type="ECO:0000313" key="1">
    <source>
        <dbReference type="EMBL" id="GLG03752.1"/>
    </source>
</evidence>
<reference evidence="1" key="1">
    <citation type="submission" date="2022-11" db="EMBL/GenBank/DDBJ databases">
        <title>Draft genome sequence of Sellimonas catena strain 12EGH17.</title>
        <authorList>
            <person name="Atsushi H."/>
            <person name="Moriya O."/>
            <person name="Mitsuo S."/>
        </authorList>
    </citation>
    <scope>NUCLEOTIDE SEQUENCE</scope>
    <source>
        <strain evidence="1">12EGH17</strain>
    </source>
</reference>
<reference evidence="1 3" key="5">
    <citation type="journal article" date="2023" name="Int. J. Syst. Evol. Microbiol.">
        <title>Sellimonas catena sp. nov., isolated from human faeces.</title>
        <authorList>
            <person name="Hisatomi A."/>
            <person name="Ohkuma M."/>
            <person name="Sakamoto M."/>
        </authorList>
    </citation>
    <scope>NUCLEOTIDE SEQUENCE [LARGE SCALE GENOMIC DNA]</scope>
    <source>
        <strain evidence="1 3">12EGH17</strain>
        <strain evidence="2">18CBH55</strain>
    </source>
</reference>
<dbReference type="RefSeq" id="WP_087168011.1">
    <property type="nucleotide sequence ID" value="NZ_BSBO01000007.1"/>
</dbReference>
<keyword evidence="3" id="KW-1185">Reference proteome</keyword>
<dbReference type="EMBL" id="BSBO01000007">
    <property type="protein sequence ID" value="GLG03752.1"/>
    <property type="molecule type" value="Genomic_DNA"/>
</dbReference>
<dbReference type="Proteomes" id="UP001145145">
    <property type="component" value="Unassembled WGS sequence"/>
</dbReference>
<dbReference type="Proteomes" id="UP001145094">
    <property type="component" value="Unassembled WGS sequence"/>
</dbReference>
<dbReference type="EMBL" id="BSCH01000022">
    <property type="protein sequence ID" value="GLG91537.1"/>
    <property type="molecule type" value="Genomic_DNA"/>
</dbReference>
<dbReference type="NCBIfam" id="NF041770">
    <property type="entry name" value="CFI_box_CTERM"/>
    <property type="match status" value="1"/>
</dbReference>
<protein>
    <submittedName>
        <fullName evidence="1">Uncharacterized protein</fullName>
    </submittedName>
</protein>